<organism evidence="1 2">
    <name type="scientific">Xanthomonas bonasiae</name>
    <dbReference type="NCBI Taxonomy" id="2810351"/>
    <lineage>
        <taxon>Bacteria</taxon>
        <taxon>Pseudomonadati</taxon>
        <taxon>Pseudomonadota</taxon>
        <taxon>Gammaproteobacteria</taxon>
        <taxon>Lysobacterales</taxon>
        <taxon>Lysobacteraceae</taxon>
        <taxon>Xanthomonas</taxon>
    </lineage>
</organism>
<protein>
    <recommendedName>
        <fullName evidence="3">Calpain catalytic domain-containing protein</fullName>
    </recommendedName>
</protein>
<keyword evidence="2" id="KW-1185">Reference proteome</keyword>
<dbReference type="EMBL" id="JAFIWB010000001">
    <property type="protein sequence ID" value="MBN6100630.1"/>
    <property type="molecule type" value="Genomic_DNA"/>
</dbReference>
<accession>A0ABS3AZB0</accession>
<comment type="caution">
    <text evidence="1">The sequence shown here is derived from an EMBL/GenBank/DDBJ whole genome shotgun (WGS) entry which is preliminary data.</text>
</comment>
<reference evidence="1 2" key="1">
    <citation type="submission" date="2021-02" db="EMBL/GenBank/DDBJ databases">
        <title>Taxonomically Unique Crown Gall-Associated Xanthomonas Stains Have Deficiency in Virulence Repertories.</title>
        <authorList>
            <person name="Mafakheri H."/>
            <person name="Taghavi S.M."/>
            <person name="Dimkic I."/>
            <person name="Nemanja K."/>
            <person name="Osdaghi E."/>
        </authorList>
    </citation>
    <scope>NUCLEOTIDE SEQUENCE [LARGE SCALE GENOMIC DNA]</scope>
    <source>
        <strain evidence="1 2">FX4</strain>
    </source>
</reference>
<evidence type="ECO:0008006" key="3">
    <source>
        <dbReference type="Google" id="ProtNLM"/>
    </source>
</evidence>
<evidence type="ECO:0000313" key="1">
    <source>
        <dbReference type="EMBL" id="MBN6100630.1"/>
    </source>
</evidence>
<name>A0ABS3AZB0_9XANT</name>
<evidence type="ECO:0000313" key="2">
    <source>
        <dbReference type="Proteomes" id="UP000695802"/>
    </source>
</evidence>
<proteinExistence type="predicted"/>
<gene>
    <name evidence="1" type="ORF">JR064_00425</name>
</gene>
<dbReference type="RefSeq" id="WP_191826493.1">
    <property type="nucleotide sequence ID" value="NZ_JACSQX010000012.1"/>
</dbReference>
<sequence length="312" mass="33901">MSDSSDTPAFDDLDQLDALLTDTRANDTRTVSDIDEARDAIATFRDGDGTGSWNGLDRIEVADRLLDLVNNPRLIRQGALNLCGPAALLLMWASRDPLGFASFATTLYDNGSAELGDLSIVPKDTLLAQDYSSLSTGTFGADWMLLSAIRNTDQPFWQSSWVGDPAQTLAGLTRPEELASWLRATGIYAQVSDEGNWASPAGIPHATGIEFHEGRDVALLIHSNLLHAARSSGSPIDSEFLLDLFPNHYVVGLNNISVAVMDGPQNDDGTHKFQKDDVLLSIWSWGENSFDLAVPQQDFIDNYYGAVIADLP</sequence>
<dbReference type="Proteomes" id="UP000695802">
    <property type="component" value="Unassembled WGS sequence"/>
</dbReference>